<keyword evidence="2" id="KW-1185">Reference proteome</keyword>
<name>A0ACB6QTH4_9PLEO</name>
<reference evidence="1" key="1">
    <citation type="journal article" date="2020" name="Stud. Mycol.">
        <title>101 Dothideomycetes genomes: a test case for predicting lifestyles and emergence of pathogens.</title>
        <authorList>
            <person name="Haridas S."/>
            <person name="Albert R."/>
            <person name="Binder M."/>
            <person name="Bloem J."/>
            <person name="Labutti K."/>
            <person name="Salamov A."/>
            <person name="Andreopoulos B."/>
            <person name="Baker S."/>
            <person name="Barry K."/>
            <person name="Bills G."/>
            <person name="Bluhm B."/>
            <person name="Cannon C."/>
            <person name="Castanera R."/>
            <person name="Culley D."/>
            <person name="Daum C."/>
            <person name="Ezra D."/>
            <person name="Gonzalez J."/>
            <person name="Henrissat B."/>
            <person name="Kuo A."/>
            <person name="Liang C."/>
            <person name="Lipzen A."/>
            <person name="Lutzoni F."/>
            <person name="Magnuson J."/>
            <person name="Mondo S."/>
            <person name="Nolan M."/>
            <person name="Ohm R."/>
            <person name="Pangilinan J."/>
            <person name="Park H.-J."/>
            <person name="Ramirez L."/>
            <person name="Alfaro M."/>
            <person name="Sun H."/>
            <person name="Tritt A."/>
            <person name="Yoshinaga Y."/>
            <person name="Zwiers L.-H."/>
            <person name="Turgeon B."/>
            <person name="Goodwin S."/>
            <person name="Spatafora J."/>
            <person name="Crous P."/>
            <person name="Grigoriev I."/>
        </authorList>
    </citation>
    <scope>NUCLEOTIDE SEQUENCE</scope>
    <source>
        <strain evidence="1">ATCC 200398</strain>
    </source>
</reference>
<comment type="caution">
    <text evidence="1">The sequence shown here is derived from an EMBL/GenBank/DDBJ whole genome shotgun (WGS) entry which is preliminary data.</text>
</comment>
<protein>
    <submittedName>
        <fullName evidence="1">Uncharacterized protein</fullName>
    </submittedName>
</protein>
<accession>A0ACB6QTH4</accession>
<dbReference type="EMBL" id="MU003510">
    <property type="protein sequence ID" value="KAF2469825.1"/>
    <property type="molecule type" value="Genomic_DNA"/>
</dbReference>
<gene>
    <name evidence="1" type="ORF">BDR25DRAFT_227946</name>
</gene>
<feature type="non-terminal residue" evidence="1">
    <location>
        <position position="1"/>
    </location>
</feature>
<proteinExistence type="predicted"/>
<evidence type="ECO:0000313" key="1">
    <source>
        <dbReference type="EMBL" id="KAF2469825.1"/>
    </source>
</evidence>
<evidence type="ECO:0000313" key="2">
    <source>
        <dbReference type="Proteomes" id="UP000799755"/>
    </source>
</evidence>
<sequence length="107" mass="11514">TKGGQLGFMYSMAISLGTLDTRVNLIVSGRTKGAHESKECDENGTNWEGQVSRKDIEDHPAIQAGRPNNTTDAALYLIKAGFVTGRDIIVNGGTLRKKTEVSKASFT</sequence>
<dbReference type="Proteomes" id="UP000799755">
    <property type="component" value="Unassembled WGS sequence"/>
</dbReference>
<organism evidence="1 2">
    <name type="scientific">Lindgomyces ingoldianus</name>
    <dbReference type="NCBI Taxonomy" id="673940"/>
    <lineage>
        <taxon>Eukaryota</taxon>
        <taxon>Fungi</taxon>
        <taxon>Dikarya</taxon>
        <taxon>Ascomycota</taxon>
        <taxon>Pezizomycotina</taxon>
        <taxon>Dothideomycetes</taxon>
        <taxon>Pleosporomycetidae</taxon>
        <taxon>Pleosporales</taxon>
        <taxon>Lindgomycetaceae</taxon>
        <taxon>Lindgomyces</taxon>
    </lineage>
</organism>